<sequence length="50" mass="5449">MAAANETAKRKNSSDDTGNGLKKTRATSPLRKDSKWGKDNNKFMAVCMCA</sequence>
<reference evidence="2 3" key="1">
    <citation type="submission" date="2011-02" db="EMBL/GenBank/DDBJ databases">
        <title>The Genome Sequence of Sphaeroforma arctica JP610.</title>
        <authorList>
            <consortium name="The Broad Institute Genome Sequencing Platform"/>
            <person name="Russ C."/>
            <person name="Cuomo C."/>
            <person name="Young S.K."/>
            <person name="Zeng Q."/>
            <person name="Gargeya S."/>
            <person name="Alvarado L."/>
            <person name="Berlin A."/>
            <person name="Chapman S.B."/>
            <person name="Chen Z."/>
            <person name="Freedman E."/>
            <person name="Gellesch M."/>
            <person name="Goldberg J."/>
            <person name="Griggs A."/>
            <person name="Gujja S."/>
            <person name="Heilman E."/>
            <person name="Heiman D."/>
            <person name="Howarth C."/>
            <person name="Mehta T."/>
            <person name="Neiman D."/>
            <person name="Pearson M."/>
            <person name="Roberts A."/>
            <person name="Saif S."/>
            <person name="Shea T."/>
            <person name="Shenoy N."/>
            <person name="Sisk P."/>
            <person name="Stolte C."/>
            <person name="Sykes S."/>
            <person name="White J."/>
            <person name="Yandava C."/>
            <person name="Burger G."/>
            <person name="Gray M.W."/>
            <person name="Holland P.W.H."/>
            <person name="King N."/>
            <person name="Lang F.B.F."/>
            <person name="Roger A.J."/>
            <person name="Ruiz-Trillo I."/>
            <person name="Haas B."/>
            <person name="Nusbaum C."/>
            <person name="Birren B."/>
        </authorList>
    </citation>
    <scope>NUCLEOTIDE SEQUENCE [LARGE SCALE GENOMIC DNA]</scope>
    <source>
        <strain evidence="2 3">JP610</strain>
    </source>
</reference>
<evidence type="ECO:0000313" key="2">
    <source>
        <dbReference type="EMBL" id="KNC69491.1"/>
    </source>
</evidence>
<gene>
    <name evidence="2" type="ORF">SARC_18000</name>
</gene>
<feature type="region of interest" description="Disordered" evidence="1">
    <location>
        <begin position="1"/>
        <end position="37"/>
    </location>
</feature>
<evidence type="ECO:0000313" key="3">
    <source>
        <dbReference type="Proteomes" id="UP000054560"/>
    </source>
</evidence>
<dbReference type="Proteomes" id="UP000054560">
    <property type="component" value="Unassembled WGS sequence"/>
</dbReference>
<evidence type="ECO:0000256" key="1">
    <source>
        <dbReference type="SAM" id="MobiDB-lite"/>
    </source>
</evidence>
<dbReference type="AlphaFoldDB" id="A0A0L0EYJ6"/>
<organism evidence="2 3">
    <name type="scientific">Sphaeroforma arctica JP610</name>
    <dbReference type="NCBI Taxonomy" id="667725"/>
    <lineage>
        <taxon>Eukaryota</taxon>
        <taxon>Ichthyosporea</taxon>
        <taxon>Ichthyophonida</taxon>
        <taxon>Sphaeroforma</taxon>
    </lineage>
</organism>
<proteinExistence type="predicted"/>
<keyword evidence="3" id="KW-1185">Reference proteome</keyword>
<dbReference type="RefSeq" id="XP_014143393.1">
    <property type="nucleotide sequence ID" value="XM_014287918.1"/>
</dbReference>
<accession>A0A0L0EYJ6</accession>
<feature type="non-terminal residue" evidence="2">
    <location>
        <position position="1"/>
    </location>
</feature>
<protein>
    <submittedName>
        <fullName evidence="2">Uncharacterized protein</fullName>
    </submittedName>
</protein>
<dbReference type="GeneID" id="25918504"/>
<name>A0A0L0EYJ6_9EUKA</name>
<dbReference type="EMBL" id="KQ254755">
    <property type="protein sequence ID" value="KNC69491.1"/>
    <property type="molecule type" value="Genomic_DNA"/>
</dbReference>